<dbReference type="InterPro" id="IPR029063">
    <property type="entry name" value="SAM-dependent_MTases_sf"/>
</dbReference>
<dbReference type="GO" id="GO:0008757">
    <property type="term" value="F:S-adenosylmethionine-dependent methyltransferase activity"/>
    <property type="evidence" value="ECO:0007669"/>
    <property type="project" value="InterPro"/>
</dbReference>
<keyword evidence="2" id="KW-0489">Methyltransferase</keyword>
<dbReference type="Pfam" id="PF08241">
    <property type="entry name" value="Methyltransf_11"/>
    <property type="match status" value="1"/>
</dbReference>
<protein>
    <submittedName>
        <fullName evidence="2">Class I SAM-dependent methyltransferase</fullName>
    </submittedName>
</protein>
<dbReference type="Gene3D" id="3.40.50.150">
    <property type="entry name" value="Vaccinia Virus protein VP39"/>
    <property type="match status" value="1"/>
</dbReference>
<sequence length="184" mass="21289">MRHLGLRKILDAGCGDGRNILAFAKYGFNATGTDISGLALKKAEELCRNYPNAEFKKEPLEKPSFKRESFDVIVCDFVTAHLKEIELITNNFHKLLKKNGYLLIEFTSYKDPHCGKGKKIGEREFLQKGFYLRFYTINQIEKIMGKFRILCIDSISYTDPGHGTGYNRKKRHQHHSYFVFAQKN</sequence>
<dbReference type="CDD" id="cd02440">
    <property type="entry name" value="AdoMet_MTases"/>
    <property type="match status" value="1"/>
</dbReference>
<dbReference type="SUPFAM" id="SSF53335">
    <property type="entry name" value="S-adenosyl-L-methionine-dependent methyltransferases"/>
    <property type="match status" value="1"/>
</dbReference>
<dbReference type="PANTHER" id="PTHR43861">
    <property type="entry name" value="TRANS-ACONITATE 2-METHYLTRANSFERASE-RELATED"/>
    <property type="match status" value="1"/>
</dbReference>
<evidence type="ECO:0000313" key="3">
    <source>
        <dbReference type="Proteomes" id="UP000683213"/>
    </source>
</evidence>
<reference evidence="2" key="1">
    <citation type="submission" date="2021-03" db="EMBL/GenBank/DDBJ databases">
        <authorList>
            <person name="Jaffe A."/>
        </authorList>
    </citation>
    <scope>NUCLEOTIDE SEQUENCE</scope>
    <source>
        <strain evidence="2">RIFCSPHIGHO2_01_FULL_GW2011_AR10_43_9</strain>
    </source>
</reference>
<keyword evidence="2" id="KW-0808">Transferase</keyword>
<dbReference type="Proteomes" id="UP000683213">
    <property type="component" value="Unassembled WGS sequence"/>
</dbReference>
<gene>
    <name evidence="2" type="ORF">J4224_02065</name>
</gene>
<dbReference type="InterPro" id="IPR013216">
    <property type="entry name" value="Methyltransf_11"/>
</dbReference>
<name>A0A8T4KXR8_9ARCH</name>
<organism evidence="2 3">
    <name type="scientific">Candidatus Iainarchaeum sp</name>
    <dbReference type="NCBI Taxonomy" id="3101447"/>
    <lineage>
        <taxon>Archaea</taxon>
        <taxon>Candidatus Iainarchaeota</taxon>
        <taxon>Candidatus Iainarchaeia</taxon>
        <taxon>Candidatus Iainarchaeales</taxon>
        <taxon>Candidatus Iainarchaeaceae</taxon>
        <taxon>Candidatus Iainarchaeum</taxon>
    </lineage>
</organism>
<dbReference type="GO" id="GO:0032259">
    <property type="term" value="P:methylation"/>
    <property type="evidence" value="ECO:0007669"/>
    <property type="project" value="UniProtKB-KW"/>
</dbReference>
<reference evidence="2" key="2">
    <citation type="submission" date="2021-05" db="EMBL/GenBank/DDBJ databases">
        <title>Protein family content uncovers lineage relationships and bacterial pathway maintenance mechanisms in DPANN archaea.</title>
        <authorList>
            <person name="Castelle C.J."/>
            <person name="Meheust R."/>
            <person name="Jaffe A.L."/>
            <person name="Seitz K."/>
            <person name="Gong X."/>
            <person name="Baker B.J."/>
            <person name="Banfield J.F."/>
        </authorList>
    </citation>
    <scope>NUCLEOTIDE SEQUENCE</scope>
    <source>
        <strain evidence="2">RIFCSPHIGHO2_01_FULL_GW2011_AR10_43_9</strain>
    </source>
</reference>
<feature type="domain" description="Methyltransferase type 11" evidence="1">
    <location>
        <begin position="10"/>
        <end position="104"/>
    </location>
</feature>
<accession>A0A8T4KXR8</accession>
<dbReference type="AlphaFoldDB" id="A0A8T4KXR8"/>
<evidence type="ECO:0000259" key="1">
    <source>
        <dbReference type="Pfam" id="PF08241"/>
    </source>
</evidence>
<comment type="caution">
    <text evidence="2">The sequence shown here is derived from an EMBL/GenBank/DDBJ whole genome shotgun (WGS) entry which is preliminary data.</text>
</comment>
<proteinExistence type="predicted"/>
<dbReference type="EMBL" id="JAGVWF010000028">
    <property type="protein sequence ID" value="MBS3059191.1"/>
    <property type="molecule type" value="Genomic_DNA"/>
</dbReference>
<evidence type="ECO:0000313" key="2">
    <source>
        <dbReference type="EMBL" id="MBS3059191.1"/>
    </source>
</evidence>